<comment type="similarity">
    <text evidence="1">Belongs to the bacterial solute-binding protein 3 family.</text>
</comment>
<evidence type="ECO:0000256" key="2">
    <source>
        <dbReference type="ARBA" id="ARBA00022729"/>
    </source>
</evidence>
<gene>
    <name evidence="5" type="ORF">J2W69_002761</name>
</gene>
<dbReference type="SUPFAM" id="SSF53850">
    <property type="entry name" value="Periplasmic binding protein-like II"/>
    <property type="match status" value="1"/>
</dbReference>
<evidence type="ECO:0000313" key="6">
    <source>
        <dbReference type="Proteomes" id="UP001257909"/>
    </source>
</evidence>
<sequence>MRWLLFLCIVFSLTVQAKTELTILVGLDKPPYIDLNDSSGYELDLLRLLSKKMGYDAVFLHVPNARIKDLMLAGRGDIATLQRPDPEQKQLFYSQPYIRYQNVAASLSSKSLQLRTLEQLQPYSVVAFHNARILLGPDYQQLVPLVLNYQEVANQSQQLQMLLLERCDVVVMDRNIFYYYAKLAGHSMQPFDLAPVFQPSLYSAAFKNAQLSKKFDKALAEVQQEPIFTQLQLKYFSEVNQELQLPQPE</sequence>
<name>A0ABU1W1G2_9GAMM</name>
<organism evidence="5 6">
    <name type="scientific">Rheinheimera soli</name>
    <dbReference type="NCBI Taxonomy" id="443616"/>
    <lineage>
        <taxon>Bacteria</taxon>
        <taxon>Pseudomonadati</taxon>
        <taxon>Pseudomonadota</taxon>
        <taxon>Gammaproteobacteria</taxon>
        <taxon>Chromatiales</taxon>
        <taxon>Chromatiaceae</taxon>
        <taxon>Rheinheimera</taxon>
    </lineage>
</organism>
<evidence type="ECO:0000256" key="1">
    <source>
        <dbReference type="ARBA" id="ARBA00010333"/>
    </source>
</evidence>
<dbReference type="Proteomes" id="UP001257909">
    <property type="component" value="Unassembled WGS sequence"/>
</dbReference>
<dbReference type="EMBL" id="JAVDWR010000009">
    <property type="protein sequence ID" value="MDR7121804.1"/>
    <property type="molecule type" value="Genomic_DNA"/>
</dbReference>
<feature type="signal peptide" evidence="3">
    <location>
        <begin position="1"/>
        <end position="17"/>
    </location>
</feature>
<feature type="domain" description="Solute-binding protein family 3/N-terminal" evidence="4">
    <location>
        <begin position="20"/>
        <end position="239"/>
    </location>
</feature>
<evidence type="ECO:0000313" key="5">
    <source>
        <dbReference type="EMBL" id="MDR7121804.1"/>
    </source>
</evidence>
<reference evidence="5 6" key="1">
    <citation type="submission" date="2023-07" db="EMBL/GenBank/DDBJ databases">
        <title>Sorghum-associated microbial communities from plants grown in Nebraska, USA.</title>
        <authorList>
            <person name="Schachtman D."/>
        </authorList>
    </citation>
    <scope>NUCLEOTIDE SEQUENCE [LARGE SCALE GENOMIC DNA]</scope>
    <source>
        <strain evidence="5 6">4138</strain>
    </source>
</reference>
<protein>
    <submittedName>
        <fullName evidence="5">Polar amino acid transport system substrate-binding protein</fullName>
    </submittedName>
</protein>
<dbReference type="InterPro" id="IPR001638">
    <property type="entry name" value="Solute-binding_3/MltF_N"/>
</dbReference>
<keyword evidence="2 3" id="KW-0732">Signal</keyword>
<dbReference type="SMART" id="SM00062">
    <property type="entry name" value="PBPb"/>
    <property type="match status" value="1"/>
</dbReference>
<dbReference type="Gene3D" id="3.40.190.10">
    <property type="entry name" value="Periplasmic binding protein-like II"/>
    <property type="match status" value="2"/>
</dbReference>
<keyword evidence="6" id="KW-1185">Reference proteome</keyword>
<proteinExistence type="inferred from homology"/>
<accession>A0ABU1W1G2</accession>
<evidence type="ECO:0000256" key="3">
    <source>
        <dbReference type="SAM" id="SignalP"/>
    </source>
</evidence>
<dbReference type="PANTHER" id="PTHR35936:SF25">
    <property type="entry name" value="ABC TRANSPORTER SUBSTRATE-BINDING PROTEIN"/>
    <property type="match status" value="1"/>
</dbReference>
<comment type="caution">
    <text evidence="5">The sequence shown here is derived from an EMBL/GenBank/DDBJ whole genome shotgun (WGS) entry which is preliminary data.</text>
</comment>
<dbReference type="Pfam" id="PF00497">
    <property type="entry name" value="SBP_bac_3"/>
    <property type="match status" value="1"/>
</dbReference>
<evidence type="ECO:0000259" key="4">
    <source>
        <dbReference type="SMART" id="SM00062"/>
    </source>
</evidence>
<dbReference type="RefSeq" id="WP_310279429.1">
    <property type="nucleotide sequence ID" value="NZ_JAVDWR010000009.1"/>
</dbReference>
<dbReference type="PANTHER" id="PTHR35936">
    <property type="entry name" value="MEMBRANE-BOUND LYTIC MUREIN TRANSGLYCOSYLASE F"/>
    <property type="match status" value="1"/>
</dbReference>
<feature type="chain" id="PRO_5045763596" evidence="3">
    <location>
        <begin position="18"/>
        <end position="249"/>
    </location>
</feature>